<evidence type="ECO:0000259" key="7">
    <source>
        <dbReference type="Pfam" id="PF05193"/>
    </source>
</evidence>
<dbReference type="Pfam" id="PF00675">
    <property type="entry name" value="Peptidase_M16"/>
    <property type="match status" value="2"/>
</dbReference>
<dbReference type="SUPFAM" id="SSF63411">
    <property type="entry name" value="LuxS/MPP-like metallohydrolase"/>
    <property type="match status" value="4"/>
</dbReference>
<keyword evidence="5" id="KW-0732">Signal</keyword>
<dbReference type="InterPro" id="IPR011249">
    <property type="entry name" value="Metalloenz_LuxS/M16"/>
</dbReference>
<reference evidence="8 9" key="1">
    <citation type="submission" date="2020-08" db="EMBL/GenBank/DDBJ databases">
        <title>Genomic Encyclopedia of Type Strains, Phase IV (KMG-IV): sequencing the most valuable type-strain genomes for metagenomic binning, comparative biology and taxonomic classification.</title>
        <authorList>
            <person name="Goeker M."/>
        </authorList>
    </citation>
    <scope>NUCLEOTIDE SEQUENCE [LARGE SCALE GENOMIC DNA]</scope>
    <source>
        <strain evidence="8 9">DSM 105074</strain>
    </source>
</reference>
<evidence type="ECO:0000256" key="3">
    <source>
        <dbReference type="RuleBase" id="RU004447"/>
    </source>
</evidence>
<dbReference type="PROSITE" id="PS00143">
    <property type="entry name" value="INSULINASE"/>
    <property type="match status" value="1"/>
</dbReference>
<evidence type="ECO:0000256" key="1">
    <source>
        <dbReference type="ARBA" id="ARBA00001947"/>
    </source>
</evidence>
<dbReference type="GO" id="GO:0006508">
    <property type="term" value="P:proteolysis"/>
    <property type="evidence" value="ECO:0007669"/>
    <property type="project" value="UniProtKB-KW"/>
</dbReference>
<dbReference type="GO" id="GO:0004222">
    <property type="term" value="F:metalloendopeptidase activity"/>
    <property type="evidence" value="ECO:0007669"/>
    <property type="project" value="InterPro"/>
</dbReference>
<gene>
    <name evidence="8" type="ORF">HNQ92_002161</name>
</gene>
<keyword evidence="9" id="KW-1185">Reference proteome</keyword>
<feature type="chain" id="PRO_5032684571" evidence="5">
    <location>
        <begin position="26"/>
        <end position="930"/>
    </location>
</feature>
<dbReference type="Gene3D" id="3.30.830.10">
    <property type="entry name" value="Metalloenzyme, LuxS/M16 peptidase-like"/>
    <property type="match status" value="4"/>
</dbReference>
<dbReference type="PANTHER" id="PTHR11851">
    <property type="entry name" value="METALLOPROTEASE"/>
    <property type="match status" value="1"/>
</dbReference>
<feature type="domain" description="Peptidase M16 C-terminal" evidence="7">
    <location>
        <begin position="206"/>
        <end position="381"/>
    </location>
</feature>
<feature type="domain" description="Peptidase M16 N-terminal" evidence="6">
    <location>
        <begin position="511"/>
        <end position="629"/>
    </location>
</feature>
<accession>A0A840TV91</accession>
<evidence type="ECO:0000256" key="4">
    <source>
        <dbReference type="SAM" id="MobiDB-lite"/>
    </source>
</evidence>
<dbReference type="EC" id="3.4.24.-" evidence="8"/>
<dbReference type="InterPro" id="IPR011765">
    <property type="entry name" value="Pept_M16_N"/>
</dbReference>
<feature type="domain" description="Peptidase M16 C-terminal" evidence="7">
    <location>
        <begin position="661"/>
        <end position="840"/>
    </location>
</feature>
<dbReference type="PANTHER" id="PTHR11851:SF49">
    <property type="entry name" value="MITOCHONDRIAL-PROCESSING PEPTIDASE SUBUNIT ALPHA"/>
    <property type="match status" value="1"/>
</dbReference>
<proteinExistence type="inferred from homology"/>
<dbReference type="RefSeq" id="WP_184173993.1">
    <property type="nucleotide sequence ID" value="NZ_JACHGF010000003.1"/>
</dbReference>
<evidence type="ECO:0000313" key="9">
    <source>
        <dbReference type="Proteomes" id="UP000557307"/>
    </source>
</evidence>
<sequence>MHKPLFKSALCLVLAGSWAVTVALAQDLPKGMKKITSVEGITEYQMDNGLKVLMFPDPSKPTATVNVTYLVGSRHEGYGETGMAHLLEHMVFKGTPRHPNIPQELTEHGTRPNGTTWYDRTNYFETFSATEENLKWALDLEADRMVNSFIAKKDLESEFSVVRNEFESGENDPFRVLMERVVSGAFLWHNYGKSTIGNRSDIENVPIENLQAFYRKYYQPDNAVLTVSGKIDEAKTLTLISEYFGKIPKPTRVLPVSYTVEPTQDGERYVEVKRVGDVQMVSCVYHIMPGSHADYPAMDVLVEMLTAEPYGKLYKNLIDTKKASSQFGFSFALHDPGMVLFGADVLKEKSLDEARQAFLATLDSAARVKPSAEDVERAKATILKNWDLQFRSSERVGLGISEFIATGDWRLAFLFRDNVRKVTADDVFRVAEQYFKPSNRTVGTFVPTPNPERAEIPAAPNVQELVKDYKGEALMAQGEAFDPAPANIDSRTTRIEKPNSMEVALLPKQTRGNVVAARLTLRLGDEKSLMNKATIASLTGSMLDKGTKNKSRQQIKDELDRLKARVSFFGGNNQAGAVVETTKENLPEVLKLVAEVLKEPVFDANEFEKLKQEQLAQIEAQRSEPQAIAVTEYRRAVSPYAKGDIRYVPTFDEEVADIKAATLEQVKQFYKDFYGASSASIAVVGDFDKEPIQKIITDEFGTWKNPTPFKRIASPYQAVKAQNKSIETPDKANAMFVAGMNMPLQDTDPDYPALVLANYMLGGGFLNSRLATRIRQKDGLSYGVGSQLSASSLDKSGTFFSYAIYAPQNAEKLEAAYKEEIERAVKEGFTAEEIKAAKSGYLQSRQVSRAQDAALAATLNNNLYLDRTMQWDADFEKKVESLTPAQVKAAMAKHLDYSKLTIIKAGDFEKAKKNAPADGAPASMGGSPKE</sequence>
<dbReference type="Proteomes" id="UP000557307">
    <property type="component" value="Unassembled WGS sequence"/>
</dbReference>
<dbReference type="Pfam" id="PF05193">
    <property type="entry name" value="Peptidase_M16_C"/>
    <property type="match status" value="2"/>
</dbReference>
<evidence type="ECO:0000256" key="5">
    <source>
        <dbReference type="SAM" id="SignalP"/>
    </source>
</evidence>
<dbReference type="EMBL" id="JACHGF010000003">
    <property type="protein sequence ID" value="MBB5284018.1"/>
    <property type="molecule type" value="Genomic_DNA"/>
</dbReference>
<dbReference type="InterPro" id="IPR050361">
    <property type="entry name" value="MPP/UQCRC_Complex"/>
</dbReference>
<evidence type="ECO:0000313" key="8">
    <source>
        <dbReference type="EMBL" id="MBB5284018.1"/>
    </source>
</evidence>
<name>A0A840TV91_9BACT</name>
<comment type="similarity">
    <text evidence="2 3">Belongs to the peptidase M16 family.</text>
</comment>
<feature type="region of interest" description="Disordered" evidence="4">
    <location>
        <begin position="911"/>
        <end position="930"/>
    </location>
</feature>
<feature type="signal peptide" evidence="5">
    <location>
        <begin position="1"/>
        <end position="25"/>
    </location>
</feature>
<dbReference type="InterPro" id="IPR001431">
    <property type="entry name" value="Pept_M16_Zn_BS"/>
</dbReference>
<organism evidence="8 9">
    <name type="scientific">Rhabdobacter roseus</name>
    <dbReference type="NCBI Taxonomy" id="1655419"/>
    <lineage>
        <taxon>Bacteria</taxon>
        <taxon>Pseudomonadati</taxon>
        <taxon>Bacteroidota</taxon>
        <taxon>Cytophagia</taxon>
        <taxon>Cytophagales</taxon>
        <taxon>Cytophagaceae</taxon>
        <taxon>Rhabdobacter</taxon>
    </lineage>
</organism>
<comment type="cofactor">
    <cofactor evidence="1">
        <name>Zn(2+)</name>
        <dbReference type="ChEBI" id="CHEBI:29105"/>
    </cofactor>
</comment>
<protein>
    <submittedName>
        <fullName evidence="8">Zinc protease</fullName>
        <ecNumber evidence="8">3.4.24.-</ecNumber>
    </submittedName>
</protein>
<keyword evidence="8" id="KW-0378">Hydrolase</keyword>
<dbReference type="InterPro" id="IPR007863">
    <property type="entry name" value="Peptidase_M16_C"/>
</dbReference>
<dbReference type="GO" id="GO:0046872">
    <property type="term" value="F:metal ion binding"/>
    <property type="evidence" value="ECO:0007669"/>
    <property type="project" value="InterPro"/>
</dbReference>
<evidence type="ECO:0000259" key="6">
    <source>
        <dbReference type="Pfam" id="PF00675"/>
    </source>
</evidence>
<dbReference type="AlphaFoldDB" id="A0A840TV91"/>
<comment type="caution">
    <text evidence="8">The sequence shown here is derived from an EMBL/GenBank/DDBJ whole genome shotgun (WGS) entry which is preliminary data.</text>
</comment>
<evidence type="ECO:0000256" key="2">
    <source>
        <dbReference type="ARBA" id="ARBA00007261"/>
    </source>
</evidence>
<feature type="domain" description="Peptidase M16 N-terminal" evidence="6">
    <location>
        <begin position="52"/>
        <end position="197"/>
    </location>
</feature>
<keyword evidence="8" id="KW-0645">Protease</keyword>